<dbReference type="AlphaFoldDB" id="A0A7S1BNF2"/>
<dbReference type="EMBL" id="HBFR01026032">
    <property type="protein sequence ID" value="CAD8891516.1"/>
    <property type="molecule type" value="Transcribed_RNA"/>
</dbReference>
<dbReference type="PANTHER" id="PTHR31906">
    <property type="entry name" value="PLASTID-LIPID-ASSOCIATED PROTEIN 4, CHLOROPLASTIC-RELATED"/>
    <property type="match status" value="1"/>
</dbReference>
<dbReference type="InterPro" id="IPR039633">
    <property type="entry name" value="PAP"/>
</dbReference>
<feature type="signal peptide" evidence="1">
    <location>
        <begin position="1"/>
        <end position="23"/>
    </location>
</feature>
<protein>
    <recommendedName>
        <fullName evidence="3">Plastid lipid-associated protein/fibrillin conserved domain-containing protein</fullName>
    </recommendedName>
</protein>
<proteinExistence type="predicted"/>
<name>A0A7S1BNF2_9STRA</name>
<evidence type="ECO:0008006" key="3">
    <source>
        <dbReference type="Google" id="ProtNLM"/>
    </source>
</evidence>
<evidence type="ECO:0000313" key="2">
    <source>
        <dbReference type="EMBL" id="CAD8891516.1"/>
    </source>
</evidence>
<sequence>MGLSIITKIVSFFFIIHFENTYAKIYLDDCNRIAQDFYYAGRHCGGRLSVNGAFVFQSRHYRTLAVLKGATNDVRASNYDISKQSENVPNTAESRRENLKSSLMAIATKTKRGFMAKFSDKEKVNSIITELSVLNPTSEPAAAYYDQSKSRPTTSLDDVQYEMPSIAGKWTLIYTDAPDITSLDTSKGSGILSNLRPPPLAELGRIGQECDPPSIKNVIEWYQPSWLNDMTGNDISRRRILQKVCTEGIADSNDPKTVNLDIVGLDIMGDDNINAPENGFFDILDPSSIIRKIGPIELRGIIQSFPFGKFRILYLDDELRIIRTNQGYVAVNLRLSANEEWF</sequence>
<keyword evidence="1" id="KW-0732">Signal</keyword>
<accession>A0A7S1BNF2</accession>
<reference evidence="2" key="1">
    <citation type="submission" date="2021-01" db="EMBL/GenBank/DDBJ databases">
        <authorList>
            <person name="Corre E."/>
            <person name="Pelletier E."/>
            <person name="Niang G."/>
            <person name="Scheremetjew M."/>
            <person name="Finn R."/>
            <person name="Kale V."/>
            <person name="Holt S."/>
            <person name="Cochrane G."/>
            <person name="Meng A."/>
            <person name="Brown T."/>
            <person name="Cohen L."/>
        </authorList>
    </citation>
    <scope>NUCLEOTIDE SEQUENCE</scope>
    <source>
        <strain evidence="2">308</strain>
    </source>
</reference>
<gene>
    <name evidence="2" type="ORF">CHYS00102_LOCUS18722</name>
</gene>
<evidence type="ECO:0000256" key="1">
    <source>
        <dbReference type="SAM" id="SignalP"/>
    </source>
</evidence>
<organism evidence="2">
    <name type="scientific">Corethron hystrix</name>
    <dbReference type="NCBI Taxonomy" id="216773"/>
    <lineage>
        <taxon>Eukaryota</taxon>
        <taxon>Sar</taxon>
        <taxon>Stramenopiles</taxon>
        <taxon>Ochrophyta</taxon>
        <taxon>Bacillariophyta</taxon>
        <taxon>Coscinodiscophyceae</taxon>
        <taxon>Corethrophycidae</taxon>
        <taxon>Corethrales</taxon>
        <taxon>Corethraceae</taxon>
        <taxon>Corethron</taxon>
    </lineage>
</organism>
<feature type="chain" id="PRO_5030538329" description="Plastid lipid-associated protein/fibrillin conserved domain-containing protein" evidence="1">
    <location>
        <begin position="24"/>
        <end position="342"/>
    </location>
</feature>